<dbReference type="InterPro" id="IPR003593">
    <property type="entry name" value="AAA+_ATPase"/>
</dbReference>
<evidence type="ECO:0000256" key="2">
    <source>
        <dbReference type="ARBA" id="ARBA00006914"/>
    </source>
</evidence>
<feature type="compositionally biased region" description="Polar residues" evidence="9">
    <location>
        <begin position="1052"/>
        <end position="1063"/>
    </location>
</feature>
<dbReference type="OrthoDB" id="5421at2759"/>
<dbReference type="GO" id="GO:0003682">
    <property type="term" value="F:chromatin binding"/>
    <property type="evidence" value="ECO:0007669"/>
    <property type="project" value="TreeGrafter"/>
</dbReference>
<dbReference type="InterPro" id="IPR003959">
    <property type="entry name" value="ATPase_AAA_core"/>
</dbReference>
<dbReference type="Gene3D" id="1.20.920.10">
    <property type="entry name" value="Bromodomain-like"/>
    <property type="match status" value="1"/>
</dbReference>
<accession>A0A9P6UT49</accession>
<keyword evidence="6 8" id="KW-0103">Bromodomain</keyword>
<dbReference type="SUPFAM" id="SSF47370">
    <property type="entry name" value="Bromodomain"/>
    <property type="match status" value="1"/>
</dbReference>
<proteinExistence type="inferred from homology"/>
<feature type="compositionally biased region" description="Polar residues" evidence="9">
    <location>
        <begin position="1"/>
        <end position="19"/>
    </location>
</feature>
<dbReference type="Pfam" id="PF00439">
    <property type="entry name" value="Bromodomain"/>
    <property type="match status" value="1"/>
</dbReference>
<dbReference type="SMART" id="SM00297">
    <property type="entry name" value="BROMO"/>
    <property type="match status" value="1"/>
</dbReference>
<dbReference type="PROSITE" id="PS50014">
    <property type="entry name" value="BROMODOMAIN_2"/>
    <property type="match status" value="1"/>
</dbReference>
<feature type="compositionally biased region" description="Basic and acidic residues" evidence="9">
    <location>
        <begin position="133"/>
        <end position="146"/>
    </location>
</feature>
<dbReference type="Pfam" id="PF17862">
    <property type="entry name" value="AAA_lid_3"/>
    <property type="match status" value="1"/>
</dbReference>
<dbReference type="InterPro" id="IPR003960">
    <property type="entry name" value="ATPase_AAA_CS"/>
</dbReference>
<dbReference type="SMART" id="SM00382">
    <property type="entry name" value="AAA"/>
    <property type="match status" value="1"/>
</dbReference>
<feature type="compositionally biased region" description="Low complexity" evidence="9">
    <location>
        <begin position="219"/>
        <end position="228"/>
    </location>
</feature>
<dbReference type="PROSITE" id="PS00674">
    <property type="entry name" value="AAA"/>
    <property type="match status" value="1"/>
</dbReference>
<feature type="region of interest" description="Disordered" evidence="9">
    <location>
        <begin position="1168"/>
        <end position="1234"/>
    </location>
</feature>
<dbReference type="GO" id="GO:0005524">
    <property type="term" value="F:ATP binding"/>
    <property type="evidence" value="ECO:0007669"/>
    <property type="project" value="UniProtKB-KW"/>
</dbReference>
<dbReference type="GO" id="GO:0016887">
    <property type="term" value="F:ATP hydrolysis activity"/>
    <property type="evidence" value="ECO:0007669"/>
    <property type="project" value="InterPro"/>
</dbReference>
<evidence type="ECO:0000256" key="6">
    <source>
        <dbReference type="ARBA" id="ARBA00023117"/>
    </source>
</evidence>
<feature type="region of interest" description="Disordered" evidence="9">
    <location>
        <begin position="1"/>
        <end position="230"/>
    </location>
</feature>
<feature type="domain" description="Bromo" evidence="10">
    <location>
        <begin position="821"/>
        <end position="884"/>
    </location>
</feature>
<evidence type="ECO:0000256" key="3">
    <source>
        <dbReference type="ARBA" id="ARBA00022741"/>
    </source>
</evidence>
<feature type="compositionally biased region" description="Low complexity" evidence="9">
    <location>
        <begin position="117"/>
        <end position="132"/>
    </location>
</feature>
<dbReference type="FunFam" id="3.40.50.300:FF:001218">
    <property type="entry name" value="AAA family ATPase, putative"/>
    <property type="match status" value="1"/>
</dbReference>
<dbReference type="Proteomes" id="UP000823405">
    <property type="component" value="Unassembled WGS sequence"/>
</dbReference>
<feature type="compositionally biased region" description="Basic and acidic residues" evidence="9">
    <location>
        <begin position="919"/>
        <end position="934"/>
    </location>
</feature>
<gene>
    <name evidence="11" type="ORF">BGZ97_003705</name>
</gene>
<feature type="compositionally biased region" description="Basic and acidic residues" evidence="9">
    <location>
        <begin position="79"/>
        <end position="90"/>
    </location>
</feature>
<comment type="similarity">
    <text evidence="2">Belongs to the AAA ATPase family.</text>
</comment>
<evidence type="ECO:0000256" key="4">
    <source>
        <dbReference type="ARBA" id="ARBA00022801"/>
    </source>
</evidence>
<feature type="compositionally biased region" description="Gly residues" evidence="9">
    <location>
        <begin position="46"/>
        <end position="61"/>
    </location>
</feature>
<dbReference type="Gene3D" id="3.40.50.300">
    <property type="entry name" value="P-loop containing nucleotide triphosphate hydrolases"/>
    <property type="match status" value="2"/>
</dbReference>
<dbReference type="GO" id="GO:0006337">
    <property type="term" value="P:nucleosome disassembly"/>
    <property type="evidence" value="ECO:0007669"/>
    <property type="project" value="TreeGrafter"/>
</dbReference>
<keyword evidence="12" id="KW-1185">Reference proteome</keyword>
<dbReference type="GO" id="GO:0005634">
    <property type="term" value="C:nucleus"/>
    <property type="evidence" value="ECO:0007669"/>
    <property type="project" value="UniProtKB-SubCell"/>
</dbReference>
<comment type="subcellular location">
    <subcellularLocation>
        <location evidence="1">Nucleus</location>
    </subcellularLocation>
</comment>
<dbReference type="PANTHER" id="PTHR23069">
    <property type="entry name" value="AAA DOMAIN-CONTAINING"/>
    <property type="match status" value="1"/>
</dbReference>
<feature type="compositionally biased region" description="Acidic residues" evidence="9">
    <location>
        <begin position="64"/>
        <end position="78"/>
    </location>
</feature>
<dbReference type="FunFam" id="3.40.50.300:FF:000061">
    <property type="entry name" value="ATPase family, AAA domain-containing 2"/>
    <property type="match status" value="1"/>
</dbReference>
<dbReference type="InterPro" id="IPR041569">
    <property type="entry name" value="AAA_lid_3"/>
</dbReference>
<protein>
    <recommendedName>
        <fullName evidence="10">Bromo domain-containing protein</fullName>
    </recommendedName>
</protein>
<dbReference type="SUPFAM" id="SSF52540">
    <property type="entry name" value="P-loop containing nucleoside triphosphate hydrolases"/>
    <property type="match status" value="2"/>
</dbReference>
<dbReference type="InterPro" id="IPR045199">
    <property type="entry name" value="ATAD2-like"/>
</dbReference>
<dbReference type="InterPro" id="IPR001487">
    <property type="entry name" value="Bromodomain"/>
</dbReference>
<dbReference type="InterPro" id="IPR036427">
    <property type="entry name" value="Bromodomain-like_sf"/>
</dbReference>
<evidence type="ECO:0000256" key="9">
    <source>
        <dbReference type="SAM" id="MobiDB-lite"/>
    </source>
</evidence>
<feature type="region of interest" description="Disordered" evidence="9">
    <location>
        <begin position="761"/>
        <end position="787"/>
    </location>
</feature>
<dbReference type="PANTHER" id="PTHR23069:SF0">
    <property type="entry name" value="TAT-BINDING HOMOLOG 7"/>
    <property type="match status" value="1"/>
</dbReference>
<dbReference type="Pfam" id="PF00004">
    <property type="entry name" value="AAA"/>
    <property type="match status" value="1"/>
</dbReference>
<dbReference type="GO" id="GO:0042393">
    <property type="term" value="F:histone binding"/>
    <property type="evidence" value="ECO:0007669"/>
    <property type="project" value="TreeGrafter"/>
</dbReference>
<evidence type="ECO:0000256" key="8">
    <source>
        <dbReference type="PROSITE-ProRule" id="PRU00035"/>
    </source>
</evidence>
<dbReference type="Gene3D" id="1.10.8.60">
    <property type="match status" value="1"/>
</dbReference>
<evidence type="ECO:0000256" key="7">
    <source>
        <dbReference type="ARBA" id="ARBA00023242"/>
    </source>
</evidence>
<feature type="compositionally biased region" description="Acidic residues" evidence="9">
    <location>
        <begin position="975"/>
        <end position="995"/>
    </location>
</feature>
<keyword evidence="4" id="KW-0378">Hydrolase</keyword>
<feature type="compositionally biased region" description="Basic and acidic residues" evidence="9">
    <location>
        <begin position="1091"/>
        <end position="1111"/>
    </location>
</feature>
<sequence>MTGSLAPDSSNSRDVTPDQQVHHRSLRSSSRFHRALSTDEERDLEGSGGAMGGEGEGGNGETGRDEEDEEMMIDDAADDSQRSPFVDHQDPNSGLIRMTRLRARVQSQPARSSRHTAQQSSSRSKSALSQSRQDSDRKYDLRERPKNRPTYIADRPVPSPTRPRTSRMNFGGSGNNGRDSFMRPRRNRSSLLEALARAGDSSEDERDISSSFNKRRSGPSDSRGSSSRILPMNMHELAESRRDVIAARAEGQLADTDPLAIGKNVDFSKVGGLDHHVKSLKEMVILPLLYPEVYSRFQMMPPRGVLFHGPPGTGKTLLARALASSCSTETQKVAFFMRKGADCLSKWVGEAERQLRLLFEEAKAWQPSIIFFDEIDGLCPVRSSKQEQIHASIVSTMLALMDGLDGRGQVIVIGATNRIDAIDPALRRPGRFDREFYFPLPNEAARRAIIDINTCGWIPALDEGFKNELARITTRYCGADIKALCTEAALKAIRRRYPQIYESNEKLLIDTSTIVVEEVDMLKSAKAMVPASYRVTGATASPLPVNVKPLLQKQFEKICMVVDRLFPTKGKSKTSSGNNEEEDADDAAFQAMGYRSFEKLKIFRPRVIIAGSRGMGQRYLGPALLHHLEGCTVQQFDLAALMSESSRTPEAACVQFFVEVKRHAPSVIYIPHIDVWWTVMTDAVKATFSNLLEDLNPEDRILFLATSETPLKDLPVTVRRWFVSSVKGRVELSKPDRASREAFFETLIVDLARPPTDFQLKSSAPTEAAEPLKKAPPPQPRVPTAEEKKLLKEHDAYVLRELRISLRSIVEELFKERRFKPFFRPVEPEEFPDYYRIVKKPMDLTTMNDKVDDRMYLDVKEFLADVDQICENTSLYNDIHDPSRIIYKARAFQDVAHGMVSRLDPELIIESEKTAARVRQELKSHQKTQGERSSRRQLGLEAPAVPDDPEMYLRHSHRSTLIHSGARANGVTTQDENEEEEDEDEDEDDEEEVEAESNTRRGGFPNRPRLLKQEVLNLDLDDDMSGSSLSMSSSTTSLLAFESEPVKPIAADNNTSDVTTTPSAAATTDEQQAQTDLSAAVVTAAGTNDNVGEHETHGMDVDTPRPPRSDNNDNNENKTNGMVLTSTVTALRVDPTATALRVDPTTTDSLSLTEEKLVVVDRDMDMASGEPVINGVSSSPGSPSTATPAPTTGQAQPTDEAVIPDQDSSTSSTAPEDQGLEPIKESSPSPPPVLFLDVSEVSCLRQALVDKTDTSTVEELDQLRAALYEDLWQHRLQWDKGPMLQDMNDTLESITSLHKETAEDVKNYNTILQEIY</sequence>
<feature type="compositionally biased region" description="Basic residues" evidence="9">
    <location>
        <begin position="22"/>
        <end position="34"/>
    </location>
</feature>
<dbReference type="PRINTS" id="PR00503">
    <property type="entry name" value="BROMODOMAIN"/>
</dbReference>
<reference evidence="11" key="1">
    <citation type="journal article" date="2020" name="Fungal Divers.">
        <title>Resolving the Mortierellaceae phylogeny through synthesis of multi-gene phylogenetics and phylogenomics.</title>
        <authorList>
            <person name="Vandepol N."/>
            <person name="Liber J."/>
            <person name="Desiro A."/>
            <person name="Na H."/>
            <person name="Kennedy M."/>
            <person name="Barry K."/>
            <person name="Grigoriev I.V."/>
            <person name="Miller A.N."/>
            <person name="O'Donnell K."/>
            <person name="Stajich J.E."/>
            <person name="Bonito G."/>
        </authorList>
    </citation>
    <scope>NUCLEOTIDE SEQUENCE</scope>
    <source>
        <strain evidence="11">NVP60</strain>
    </source>
</reference>
<evidence type="ECO:0000313" key="12">
    <source>
        <dbReference type="Proteomes" id="UP000823405"/>
    </source>
</evidence>
<comment type="caution">
    <text evidence="11">The sequence shown here is derived from an EMBL/GenBank/DDBJ whole genome shotgun (WGS) entry which is preliminary data.</text>
</comment>
<evidence type="ECO:0000256" key="5">
    <source>
        <dbReference type="ARBA" id="ARBA00022840"/>
    </source>
</evidence>
<dbReference type="InterPro" id="IPR027417">
    <property type="entry name" value="P-loop_NTPase"/>
</dbReference>
<dbReference type="GO" id="GO:0045815">
    <property type="term" value="P:transcription initiation-coupled chromatin remodeling"/>
    <property type="evidence" value="ECO:0007669"/>
    <property type="project" value="TreeGrafter"/>
</dbReference>
<feature type="compositionally biased region" description="Low complexity" evidence="9">
    <location>
        <begin position="1064"/>
        <end position="1076"/>
    </location>
</feature>
<feature type="region of interest" description="Disordered" evidence="9">
    <location>
        <begin position="1048"/>
        <end position="1126"/>
    </location>
</feature>
<evidence type="ECO:0000259" key="10">
    <source>
        <dbReference type="PROSITE" id="PS50014"/>
    </source>
</evidence>
<keyword evidence="3" id="KW-0547">Nucleotide-binding</keyword>
<keyword evidence="5" id="KW-0067">ATP-binding</keyword>
<feature type="compositionally biased region" description="Low complexity" evidence="9">
    <location>
        <begin position="1177"/>
        <end position="1198"/>
    </location>
</feature>
<feature type="compositionally biased region" description="Polar residues" evidence="9">
    <location>
        <begin position="1206"/>
        <end position="1215"/>
    </location>
</feature>
<dbReference type="EMBL" id="JAAAIN010000189">
    <property type="protein sequence ID" value="KAG0318471.1"/>
    <property type="molecule type" value="Genomic_DNA"/>
</dbReference>
<dbReference type="GO" id="GO:0006334">
    <property type="term" value="P:nucleosome assembly"/>
    <property type="evidence" value="ECO:0007669"/>
    <property type="project" value="TreeGrafter"/>
</dbReference>
<evidence type="ECO:0000256" key="1">
    <source>
        <dbReference type="ARBA" id="ARBA00004123"/>
    </source>
</evidence>
<organism evidence="11 12">
    <name type="scientific">Linnemannia gamsii</name>
    <dbReference type="NCBI Taxonomy" id="64522"/>
    <lineage>
        <taxon>Eukaryota</taxon>
        <taxon>Fungi</taxon>
        <taxon>Fungi incertae sedis</taxon>
        <taxon>Mucoromycota</taxon>
        <taxon>Mortierellomycotina</taxon>
        <taxon>Mortierellomycetes</taxon>
        <taxon>Mortierellales</taxon>
        <taxon>Mortierellaceae</taxon>
        <taxon>Linnemannia</taxon>
    </lineage>
</organism>
<feature type="region of interest" description="Disordered" evidence="9">
    <location>
        <begin position="919"/>
        <end position="1008"/>
    </location>
</feature>
<name>A0A9P6UT49_9FUNG</name>
<evidence type="ECO:0000313" key="11">
    <source>
        <dbReference type="EMBL" id="KAG0318471.1"/>
    </source>
</evidence>
<keyword evidence="7" id="KW-0539">Nucleus</keyword>